<dbReference type="SUPFAM" id="SSF53448">
    <property type="entry name" value="Nucleotide-diphospho-sugar transferases"/>
    <property type="match status" value="1"/>
</dbReference>
<dbReference type="InterPro" id="IPR050834">
    <property type="entry name" value="Glycosyltransf_2"/>
</dbReference>
<comment type="caution">
    <text evidence="3">The sequence shown here is derived from an EMBL/GenBank/DDBJ whole genome shotgun (WGS) entry which is preliminary data.</text>
</comment>
<evidence type="ECO:0000313" key="4">
    <source>
        <dbReference type="Proteomes" id="UP000886805"/>
    </source>
</evidence>
<evidence type="ECO:0000259" key="2">
    <source>
        <dbReference type="Pfam" id="PF00535"/>
    </source>
</evidence>
<dbReference type="EMBL" id="DXEQ01000005">
    <property type="protein sequence ID" value="HIX71399.1"/>
    <property type="molecule type" value="Genomic_DNA"/>
</dbReference>
<dbReference type="Gene3D" id="3.90.550.10">
    <property type="entry name" value="Spore Coat Polysaccharide Biosynthesis Protein SpsA, Chain A"/>
    <property type="match status" value="1"/>
</dbReference>
<dbReference type="Proteomes" id="UP000886805">
    <property type="component" value="Unassembled WGS sequence"/>
</dbReference>
<evidence type="ECO:0000313" key="3">
    <source>
        <dbReference type="EMBL" id="HIX71399.1"/>
    </source>
</evidence>
<reference evidence="3" key="2">
    <citation type="submission" date="2021-04" db="EMBL/GenBank/DDBJ databases">
        <authorList>
            <person name="Gilroy R."/>
        </authorList>
    </citation>
    <scope>NUCLEOTIDE SEQUENCE</scope>
    <source>
        <strain evidence="3">ChiSxjej3B15-1167</strain>
    </source>
</reference>
<dbReference type="PANTHER" id="PTHR43685:SF11">
    <property type="entry name" value="GLYCOSYLTRANSFERASE TAGX-RELATED"/>
    <property type="match status" value="1"/>
</dbReference>
<dbReference type="InterPro" id="IPR001173">
    <property type="entry name" value="Glyco_trans_2-like"/>
</dbReference>
<sequence length="244" mass="27456">MKISVAMAYYNGGAYVEEQLSSILSQLGEDDEVIVSVDAAADGSGELLSRLAGEDARIRLIEGPAKGVVKNFENAIAHCGGDIIFLSDQDDVWKADKVEKVLRAFQKADVKAVLHNGEIVDAQGKQTGDPTLFEWRGSRVGLWKNFLKNSYIGCCMAFRRELLPVILPIPEQMYMHDYWIGTAAELCGRVGLIKKPLIEYRRHGGNVTELSHGSLAFMLKKRVDLLRCFFILKDRIRRQRLRER</sequence>
<organism evidence="3 4">
    <name type="scientific">Candidatus Anaerobutyricum stercoripullorum</name>
    <dbReference type="NCBI Taxonomy" id="2838456"/>
    <lineage>
        <taxon>Bacteria</taxon>
        <taxon>Bacillati</taxon>
        <taxon>Bacillota</taxon>
        <taxon>Clostridia</taxon>
        <taxon>Lachnospirales</taxon>
        <taxon>Lachnospiraceae</taxon>
        <taxon>Anaerobutyricum</taxon>
    </lineage>
</organism>
<dbReference type="AlphaFoldDB" id="A0A9D2BDL0"/>
<feature type="domain" description="Glycosyltransferase 2-like" evidence="2">
    <location>
        <begin position="4"/>
        <end position="163"/>
    </location>
</feature>
<reference evidence="3" key="1">
    <citation type="journal article" date="2021" name="PeerJ">
        <title>Extensive microbial diversity within the chicken gut microbiome revealed by metagenomics and culture.</title>
        <authorList>
            <person name="Gilroy R."/>
            <person name="Ravi A."/>
            <person name="Getino M."/>
            <person name="Pursley I."/>
            <person name="Horton D.L."/>
            <person name="Alikhan N.F."/>
            <person name="Baker D."/>
            <person name="Gharbi K."/>
            <person name="Hall N."/>
            <person name="Watson M."/>
            <person name="Adriaenssens E.M."/>
            <person name="Foster-Nyarko E."/>
            <person name="Jarju S."/>
            <person name="Secka A."/>
            <person name="Antonio M."/>
            <person name="Oren A."/>
            <person name="Chaudhuri R.R."/>
            <person name="La Ragione R."/>
            <person name="Hildebrand F."/>
            <person name="Pallen M.J."/>
        </authorList>
    </citation>
    <scope>NUCLEOTIDE SEQUENCE</scope>
    <source>
        <strain evidence="3">ChiSxjej3B15-1167</strain>
    </source>
</reference>
<gene>
    <name evidence="3" type="ORF">H9849_00105</name>
</gene>
<dbReference type="PANTHER" id="PTHR43685">
    <property type="entry name" value="GLYCOSYLTRANSFERASE"/>
    <property type="match status" value="1"/>
</dbReference>
<name>A0A9D2BDL0_9FIRM</name>
<protein>
    <submittedName>
        <fullName evidence="3">Glycosyltransferase family 2 protein</fullName>
    </submittedName>
</protein>
<proteinExistence type="inferred from homology"/>
<accession>A0A9D2BDL0</accession>
<dbReference type="InterPro" id="IPR029044">
    <property type="entry name" value="Nucleotide-diphossugar_trans"/>
</dbReference>
<dbReference type="Pfam" id="PF00535">
    <property type="entry name" value="Glycos_transf_2"/>
    <property type="match status" value="1"/>
</dbReference>
<evidence type="ECO:0000256" key="1">
    <source>
        <dbReference type="ARBA" id="ARBA00006739"/>
    </source>
</evidence>
<dbReference type="CDD" id="cd04196">
    <property type="entry name" value="GT_2_like_d"/>
    <property type="match status" value="1"/>
</dbReference>
<comment type="similarity">
    <text evidence="1">Belongs to the glycosyltransferase 2 family.</text>
</comment>